<name>X1PMY5_9ZZZZ</name>
<evidence type="ECO:0000259" key="7">
    <source>
        <dbReference type="Pfam" id="PF02384"/>
    </source>
</evidence>
<dbReference type="InterPro" id="IPR051537">
    <property type="entry name" value="DNA_Adenine_Mtase"/>
</dbReference>
<proteinExistence type="predicted"/>
<dbReference type="EC" id="2.1.1.72" evidence="1"/>
<dbReference type="InterPro" id="IPR003356">
    <property type="entry name" value="DNA_methylase_A-5"/>
</dbReference>
<feature type="non-terminal residue" evidence="8">
    <location>
        <position position="78"/>
    </location>
</feature>
<evidence type="ECO:0000256" key="5">
    <source>
        <dbReference type="ARBA" id="ARBA00022747"/>
    </source>
</evidence>
<evidence type="ECO:0000256" key="6">
    <source>
        <dbReference type="ARBA" id="ARBA00047942"/>
    </source>
</evidence>
<evidence type="ECO:0000256" key="2">
    <source>
        <dbReference type="ARBA" id="ARBA00022603"/>
    </source>
</evidence>
<dbReference type="GO" id="GO:0003677">
    <property type="term" value="F:DNA binding"/>
    <property type="evidence" value="ECO:0007669"/>
    <property type="project" value="InterPro"/>
</dbReference>
<evidence type="ECO:0000256" key="1">
    <source>
        <dbReference type="ARBA" id="ARBA00011900"/>
    </source>
</evidence>
<dbReference type="GO" id="GO:0032259">
    <property type="term" value="P:methylation"/>
    <property type="evidence" value="ECO:0007669"/>
    <property type="project" value="UniProtKB-KW"/>
</dbReference>
<reference evidence="8" key="1">
    <citation type="journal article" date="2014" name="Front. Microbiol.">
        <title>High frequency of phylogenetically diverse reductive dehalogenase-homologous genes in deep subseafloor sedimentary metagenomes.</title>
        <authorList>
            <person name="Kawai M."/>
            <person name="Futagami T."/>
            <person name="Toyoda A."/>
            <person name="Takaki Y."/>
            <person name="Nishi S."/>
            <person name="Hori S."/>
            <person name="Arai W."/>
            <person name="Tsubouchi T."/>
            <person name="Morono Y."/>
            <person name="Uchiyama I."/>
            <person name="Ito T."/>
            <person name="Fujiyama A."/>
            <person name="Inagaki F."/>
            <person name="Takami H."/>
        </authorList>
    </citation>
    <scope>NUCLEOTIDE SEQUENCE</scope>
    <source>
        <strain evidence="8">Expedition CK06-06</strain>
    </source>
</reference>
<dbReference type="Pfam" id="PF02384">
    <property type="entry name" value="N6_Mtase"/>
    <property type="match status" value="1"/>
</dbReference>
<comment type="caution">
    <text evidence="8">The sequence shown here is derived from an EMBL/GenBank/DDBJ whole genome shotgun (WGS) entry which is preliminary data.</text>
</comment>
<sequence length="78" mass="9375">MLFLNKDKLEERKDKLFMINASKEFVKGDPKNYIPEKAIARITDTFKNWCEEDNFSRIVGREEVNKRNYNISPRQMEC</sequence>
<dbReference type="GO" id="GO:0009007">
    <property type="term" value="F:site-specific DNA-methyltransferase (adenine-specific) activity"/>
    <property type="evidence" value="ECO:0007669"/>
    <property type="project" value="UniProtKB-EC"/>
</dbReference>
<evidence type="ECO:0000256" key="4">
    <source>
        <dbReference type="ARBA" id="ARBA00022691"/>
    </source>
</evidence>
<dbReference type="AlphaFoldDB" id="X1PMY5"/>
<evidence type="ECO:0000256" key="3">
    <source>
        <dbReference type="ARBA" id="ARBA00022679"/>
    </source>
</evidence>
<dbReference type="GO" id="GO:0008170">
    <property type="term" value="F:N-methyltransferase activity"/>
    <property type="evidence" value="ECO:0007669"/>
    <property type="project" value="InterPro"/>
</dbReference>
<keyword evidence="5" id="KW-0680">Restriction system</keyword>
<keyword evidence="4" id="KW-0949">S-adenosyl-L-methionine</keyword>
<dbReference type="SUPFAM" id="SSF53335">
    <property type="entry name" value="S-adenosyl-L-methionine-dependent methyltransferases"/>
    <property type="match status" value="1"/>
</dbReference>
<feature type="domain" description="DNA methylase adenine-specific" evidence="7">
    <location>
        <begin position="2"/>
        <end position="75"/>
    </location>
</feature>
<keyword evidence="3" id="KW-0808">Transferase</keyword>
<protein>
    <recommendedName>
        <fullName evidence="1">site-specific DNA-methyltransferase (adenine-specific)</fullName>
        <ecNumber evidence="1">2.1.1.72</ecNumber>
    </recommendedName>
</protein>
<dbReference type="Gene3D" id="3.40.50.150">
    <property type="entry name" value="Vaccinia Virus protein VP39"/>
    <property type="match status" value="1"/>
</dbReference>
<dbReference type="GO" id="GO:0009307">
    <property type="term" value="P:DNA restriction-modification system"/>
    <property type="evidence" value="ECO:0007669"/>
    <property type="project" value="UniProtKB-KW"/>
</dbReference>
<gene>
    <name evidence="8" type="ORF">S06H3_57075</name>
</gene>
<dbReference type="InterPro" id="IPR029063">
    <property type="entry name" value="SAM-dependent_MTases_sf"/>
</dbReference>
<keyword evidence="2" id="KW-0489">Methyltransferase</keyword>
<accession>X1PMY5</accession>
<dbReference type="EMBL" id="BARV01036792">
    <property type="protein sequence ID" value="GAI57203.1"/>
    <property type="molecule type" value="Genomic_DNA"/>
</dbReference>
<dbReference type="PANTHER" id="PTHR42933:SF3">
    <property type="entry name" value="TYPE I RESTRICTION ENZYME MJAVIII METHYLASE SUBUNIT"/>
    <property type="match status" value="1"/>
</dbReference>
<dbReference type="PANTHER" id="PTHR42933">
    <property type="entry name" value="SLR6095 PROTEIN"/>
    <property type="match status" value="1"/>
</dbReference>
<organism evidence="8">
    <name type="scientific">marine sediment metagenome</name>
    <dbReference type="NCBI Taxonomy" id="412755"/>
    <lineage>
        <taxon>unclassified sequences</taxon>
        <taxon>metagenomes</taxon>
        <taxon>ecological metagenomes</taxon>
    </lineage>
</organism>
<evidence type="ECO:0000313" key="8">
    <source>
        <dbReference type="EMBL" id="GAI57203.1"/>
    </source>
</evidence>
<comment type="catalytic activity">
    <reaction evidence="6">
        <text>a 2'-deoxyadenosine in DNA + S-adenosyl-L-methionine = an N(6)-methyl-2'-deoxyadenosine in DNA + S-adenosyl-L-homocysteine + H(+)</text>
        <dbReference type="Rhea" id="RHEA:15197"/>
        <dbReference type="Rhea" id="RHEA-COMP:12418"/>
        <dbReference type="Rhea" id="RHEA-COMP:12419"/>
        <dbReference type="ChEBI" id="CHEBI:15378"/>
        <dbReference type="ChEBI" id="CHEBI:57856"/>
        <dbReference type="ChEBI" id="CHEBI:59789"/>
        <dbReference type="ChEBI" id="CHEBI:90615"/>
        <dbReference type="ChEBI" id="CHEBI:90616"/>
        <dbReference type="EC" id="2.1.1.72"/>
    </reaction>
</comment>